<protein>
    <submittedName>
        <fullName evidence="1">Uncharacterized protein</fullName>
    </submittedName>
</protein>
<reference evidence="1 2" key="1">
    <citation type="submission" date="2017-12" db="EMBL/GenBank/DDBJ databases">
        <title>Phylogenetic diversity of female urinary microbiome.</title>
        <authorList>
            <person name="Thomas-White K."/>
            <person name="Wolfe A.J."/>
        </authorList>
    </citation>
    <scope>NUCLEOTIDE SEQUENCE [LARGE SCALE GENOMIC DNA]</scope>
    <source>
        <strain evidence="1 2">UMB0733</strain>
    </source>
</reference>
<dbReference type="Proteomes" id="UP000235073">
    <property type="component" value="Unassembled WGS sequence"/>
</dbReference>
<organism evidence="1 2">
    <name type="scientific">Streptococcus macedonicus</name>
    <name type="common">Streptococcus gallolyticus macedonicus</name>
    <dbReference type="NCBI Taxonomy" id="59310"/>
    <lineage>
        <taxon>Bacteria</taxon>
        <taxon>Bacillati</taxon>
        <taxon>Bacillota</taxon>
        <taxon>Bacilli</taxon>
        <taxon>Lactobacillales</taxon>
        <taxon>Streptococcaceae</taxon>
        <taxon>Streptococcus</taxon>
    </lineage>
</organism>
<gene>
    <name evidence="1" type="ORF">CYK21_01520</name>
</gene>
<dbReference type="AlphaFoldDB" id="A0A2I1YIU7"/>
<name>A0A2I1YIU7_STRMC</name>
<sequence>MKVTNAVELEKALRAGETSIELTNSIGMPSSIHLQKGQKLVASGDNVLLSFINGGGISLAGDNEISGLAIQTNTKDRGIWIDAVEEDLGTIRLNNLLVTGMVQLLMRAPSKTLEVAAENVDVIAADARSYSERPMKYGVNVYQGAFTVYNYNPEEGSHIQITAKNISVGRKLAPVFGSGIFLSGFNDESGLVEIAELTTGDVYSNGMIPTGQPNLITGGIFIVYGAYVKSIVSNGLVETYGTNDMVLDVWGKVDKWVTKEKVVSYGPSGIGFVNFGSVGFFQAEKAVETYGLGARGFNQYDGTITEAIFHDIVTEGDGSIGMQFSMPVGKIVLENGVTTKGSVGQTLVKGEIKTLHADAISVLKGGEIKELVVQGNLVTEGNDVVGYHVNGGQVHKLSLDGELITKGQESKAIVIENDGQTPTQALQQYL</sequence>
<comment type="caution">
    <text evidence="1">The sequence shown here is derived from an EMBL/GenBank/DDBJ whole genome shotgun (WGS) entry which is preliminary data.</text>
</comment>
<accession>A0A2I1YIU7</accession>
<proteinExistence type="predicted"/>
<dbReference type="EMBL" id="PKIB01000001">
    <property type="protein sequence ID" value="PLA54814.1"/>
    <property type="molecule type" value="Genomic_DNA"/>
</dbReference>
<evidence type="ECO:0000313" key="2">
    <source>
        <dbReference type="Proteomes" id="UP000235073"/>
    </source>
</evidence>
<evidence type="ECO:0000313" key="1">
    <source>
        <dbReference type="EMBL" id="PLA54814.1"/>
    </source>
</evidence>
<dbReference type="RefSeq" id="WP_101774170.1">
    <property type="nucleotide sequence ID" value="NZ_PKIB01000001.1"/>
</dbReference>